<dbReference type="PROSITE" id="PS50931">
    <property type="entry name" value="HTH_LYSR"/>
    <property type="match status" value="1"/>
</dbReference>
<evidence type="ECO:0000256" key="4">
    <source>
        <dbReference type="ARBA" id="ARBA00023163"/>
    </source>
</evidence>
<accession>A0A069PCZ8</accession>
<dbReference type="Proteomes" id="UP000027466">
    <property type="component" value="Unassembled WGS sequence"/>
</dbReference>
<sequence>MRFDMESLRMFVAVIEEGSIAAASARTHLVASAVSKRVSELESDAGTPLLYRHSRGVQATPAGEALYHHAKRLVEHLQQISDELSEYAEGVRGHARIYVNFTAMVQYLPEALHSFLRANPEVRIDMVEKTSDQVVHAIATGVADLGICSAARGSLAGLEVRPYRTDKLVVLVPADHRLAERTSVRFDETLDDDVVSMPHGTSIHKLCTEAAERSGRRLRVRIEVTSFEGVRNMVAAGLGIGVLPEGSVIPYSHSARFRVVELDEPWSLRPLQIAHDQHRLNIHRRLRVVALLEAATGHRRDARLFVRQVDLVAFPGTALRRLWILATRLLAVFALRLATRHLGFILLLFLLEPFLCPRLDLRLRFGQRLEPRFASRDLRRHIHPVRHTVAVRVLGHLHQLLHFFVQLRFDPADVPVRQRAMLACVRLHLGAVQRNPAQLDQLHLLRDQQHLHEQLLDLARKPLAEGGQRVMVWMRVCRNVAECHRVIGRSLELAAREHARRIPRTPANPAAPRGDAPPCLVLHTPRSAPRGPAAR</sequence>
<evidence type="ECO:0000313" key="8">
    <source>
        <dbReference type="Proteomes" id="UP000027466"/>
    </source>
</evidence>
<keyword evidence="8" id="KW-1185">Reference proteome</keyword>
<keyword evidence="4" id="KW-0804">Transcription</keyword>
<comment type="caution">
    <text evidence="7">The sequence shown here is derived from an EMBL/GenBank/DDBJ whole genome shotgun (WGS) entry which is preliminary data.</text>
</comment>
<comment type="similarity">
    <text evidence="1">Belongs to the LysR transcriptional regulatory family.</text>
</comment>
<evidence type="ECO:0000256" key="3">
    <source>
        <dbReference type="ARBA" id="ARBA00023125"/>
    </source>
</evidence>
<dbReference type="Gene3D" id="3.40.190.290">
    <property type="match status" value="1"/>
</dbReference>
<dbReference type="SUPFAM" id="SSF46785">
    <property type="entry name" value="Winged helix' DNA-binding domain"/>
    <property type="match status" value="1"/>
</dbReference>
<dbReference type="InterPro" id="IPR005119">
    <property type="entry name" value="LysR_subst-bd"/>
</dbReference>
<dbReference type="CDD" id="cd08421">
    <property type="entry name" value="PBP2_LTTR_like_1"/>
    <property type="match status" value="1"/>
</dbReference>
<dbReference type="InterPro" id="IPR036390">
    <property type="entry name" value="WH_DNA-bd_sf"/>
</dbReference>
<evidence type="ECO:0000256" key="1">
    <source>
        <dbReference type="ARBA" id="ARBA00009437"/>
    </source>
</evidence>
<dbReference type="Gene3D" id="1.10.10.10">
    <property type="entry name" value="Winged helix-like DNA-binding domain superfamily/Winged helix DNA-binding domain"/>
    <property type="match status" value="1"/>
</dbReference>
<dbReference type="InterPro" id="IPR036388">
    <property type="entry name" value="WH-like_DNA-bd_sf"/>
</dbReference>
<feature type="region of interest" description="Disordered" evidence="5">
    <location>
        <begin position="502"/>
        <end position="535"/>
    </location>
</feature>
<dbReference type="GO" id="GO:0003700">
    <property type="term" value="F:DNA-binding transcription factor activity"/>
    <property type="evidence" value="ECO:0007669"/>
    <property type="project" value="InterPro"/>
</dbReference>
<dbReference type="GO" id="GO:0005829">
    <property type="term" value="C:cytosol"/>
    <property type="evidence" value="ECO:0007669"/>
    <property type="project" value="TreeGrafter"/>
</dbReference>
<name>A0A069PCZ8_9BURK</name>
<dbReference type="PANTHER" id="PTHR30419">
    <property type="entry name" value="HTH-TYPE TRANSCRIPTIONAL REGULATOR YBHD"/>
    <property type="match status" value="1"/>
</dbReference>
<keyword evidence="3" id="KW-0238">DNA-binding</keyword>
<evidence type="ECO:0000313" key="7">
    <source>
        <dbReference type="EMBL" id="KDR38578.1"/>
    </source>
</evidence>
<reference evidence="7 8" key="1">
    <citation type="submission" date="2014-03" db="EMBL/GenBank/DDBJ databases">
        <title>Draft Genome Sequences of Four Burkholderia Strains.</title>
        <authorList>
            <person name="Liu X.Y."/>
            <person name="Li C.X."/>
            <person name="Xu J.H."/>
        </authorList>
    </citation>
    <scope>NUCLEOTIDE SEQUENCE [LARGE SCALE GENOMIC DNA]</scope>
    <source>
        <strain evidence="7 8">DSM 50014</strain>
    </source>
</reference>
<feature type="domain" description="HTH lysR-type" evidence="6">
    <location>
        <begin position="3"/>
        <end position="60"/>
    </location>
</feature>
<evidence type="ECO:0000256" key="2">
    <source>
        <dbReference type="ARBA" id="ARBA00023015"/>
    </source>
</evidence>
<dbReference type="EMBL" id="JFHC01000084">
    <property type="protein sequence ID" value="KDR38578.1"/>
    <property type="molecule type" value="Genomic_DNA"/>
</dbReference>
<dbReference type="Pfam" id="PF03466">
    <property type="entry name" value="LysR_substrate"/>
    <property type="match status" value="1"/>
</dbReference>
<dbReference type="FunFam" id="1.10.10.10:FF:000001">
    <property type="entry name" value="LysR family transcriptional regulator"/>
    <property type="match status" value="1"/>
</dbReference>
<dbReference type="AlphaFoldDB" id="A0A069PCZ8"/>
<dbReference type="GO" id="GO:0003677">
    <property type="term" value="F:DNA binding"/>
    <property type="evidence" value="ECO:0007669"/>
    <property type="project" value="UniProtKB-KW"/>
</dbReference>
<dbReference type="Pfam" id="PF00126">
    <property type="entry name" value="HTH_1"/>
    <property type="match status" value="1"/>
</dbReference>
<organism evidence="7 8">
    <name type="scientific">Caballeronia glathei</name>
    <dbReference type="NCBI Taxonomy" id="60547"/>
    <lineage>
        <taxon>Bacteria</taxon>
        <taxon>Pseudomonadati</taxon>
        <taxon>Pseudomonadota</taxon>
        <taxon>Betaproteobacteria</taxon>
        <taxon>Burkholderiales</taxon>
        <taxon>Burkholderiaceae</taxon>
        <taxon>Caballeronia</taxon>
    </lineage>
</organism>
<dbReference type="PANTHER" id="PTHR30419:SF2">
    <property type="entry name" value="LYSR FAMILY TRANSCRIPTIONAL REGULATOR"/>
    <property type="match status" value="1"/>
</dbReference>
<proteinExistence type="inferred from homology"/>
<dbReference type="InterPro" id="IPR050950">
    <property type="entry name" value="HTH-type_LysR_regulators"/>
</dbReference>
<evidence type="ECO:0000259" key="6">
    <source>
        <dbReference type="PROSITE" id="PS50931"/>
    </source>
</evidence>
<protein>
    <submittedName>
        <fullName evidence="7">LysR family transcriptional regulator</fullName>
    </submittedName>
</protein>
<keyword evidence="2" id="KW-0805">Transcription regulation</keyword>
<gene>
    <name evidence="7" type="ORF">BG61_39300</name>
</gene>
<evidence type="ECO:0000256" key="5">
    <source>
        <dbReference type="SAM" id="MobiDB-lite"/>
    </source>
</evidence>
<dbReference type="SUPFAM" id="SSF53850">
    <property type="entry name" value="Periplasmic binding protein-like II"/>
    <property type="match status" value="1"/>
</dbReference>
<dbReference type="InterPro" id="IPR000847">
    <property type="entry name" value="LysR_HTH_N"/>
</dbReference>